<keyword evidence="2" id="KW-1133">Transmembrane helix</keyword>
<dbReference type="SUPFAM" id="SSF52540">
    <property type="entry name" value="P-loop containing nucleoside triphosphate hydrolases"/>
    <property type="match status" value="1"/>
</dbReference>
<dbReference type="SMART" id="SM00028">
    <property type="entry name" value="TPR"/>
    <property type="match status" value="4"/>
</dbReference>
<dbReference type="RefSeq" id="WP_357783849.1">
    <property type="nucleotide sequence ID" value="NZ_JBFAKC010000005.1"/>
</dbReference>
<comment type="caution">
    <text evidence="3">The sequence shown here is derived from an EMBL/GenBank/DDBJ whole genome shotgun (WGS) entry which is preliminary data.</text>
</comment>
<dbReference type="InterPro" id="IPR011990">
    <property type="entry name" value="TPR-like_helical_dom_sf"/>
</dbReference>
<dbReference type="InterPro" id="IPR027417">
    <property type="entry name" value="P-loop_NTPase"/>
</dbReference>
<evidence type="ECO:0000313" key="4">
    <source>
        <dbReference type="Proteomes" id="UP001551695"/>
    </source>
</evidence>
<gene>
    <name evidence="3" type="ORF">AB0I48_12465</name>
</gene>
<organism evidence="3 4">
    <name type="scientific">Nocardia aurea</name>
    <dbReference type="NCBI Taxonomy" id="2144174"/>
    <lineage>
        <taxon>Bacteria</taxon>
        <taxon>Bacillati</taxon>
        <taxon>Actinomycetota</taxon>
        <taxon>Actinomycetes</taxon>
        <taxon>Mycobacteriales</taxon>
        <taxon>Nocardiaceae</taxon>
        <taxon>Nocardia</taxon>
    </lineage>
</organism>
<evidence type="ECO:0000256" key="2">
    <source>
        <dbReference type="SAM" id="Phobius"/>
    </source>
</evidence>
<evidence type="ECO:0000313" key="3">
    <source>
        <dbReference type="EMBL" id="MEV0708372.1"/>
    </source>
</evidence>
<keyword evidence="4" id="KW-1185">Reference proteome</keyword>
<feature type="compositionally biased region" description="Polar residues" evidence="1">
    <location>
        <begin position="565"/>
        <end position="576"/>
    </location>
</feature>
<evidence type="ECO:0000256" key="1">
    <source>
        <dbReference type="SAM" id="MobiDB-lite"/>
    </source>
</evidence>
<dbReference type="Gene3D" id="1.25.40.10">
    <property type="entry name" value="Tetratricopeptide repeat domain"/>
    <property type="match status" value="2"/>
</dbReference>
<sequence length="1227" mass="132914">MGEPVRRLPVDLSNAGPRTESWIRFEKHTVALQLIRELLDGTGLVAAAPQHSSDVVMIYGDARPKLVSIKHREPNRVAGDSGWNRTDLKEVYQVLYRQWLQAGRAYRPVFWSNAGFVGPARRDHDSVIENVPSANFVDWLVASVGLPKAEARGFAADLELAPEPLPRKFEIMATGAAAVAQFLARRGRGFARLHAEEAFEALTERIAELSRERPVPPRRDERIKLIERIYPLLAEGDARALAARTLPVAEIETIVLGEHDRRLAATLPEPGQGWVVDDRFVGRGAALARLGELLDPGGVSEVVPVVVRGMTGCGKTSVAVQFAALYGETLRSVFIKAVSRAEIIATLQLLSGHGEDLHNGGIADARIPVTQALPATTGLLLILDGVDDPDIVRGLIPRRSLCRVLITTTVTNLDSGYVELALSSWDPEESLAFLGAHLPHEPSSEHDRLRTGLYDHPLALNQAVDHCRVLGRTIDGYLARLREAPTDLLHLGRASGHPVSIIESVRMNIEVVARTDSEALTLLTMLSFLGPVPVDESIFDAVVPTANPSVRIERRGRKHRWSRRSPTASPGATASEPTPAAADIRKRLGEAATRDRAAERLARMSLLTAECGQLSLHPLVALVVREGVDDPIPWLQAGIDVVLSVTAGNCGTPRLVLDDNPSAAAHVTALAAQHEISSVAAAKSAMWLCQRLAYVGPNEAATPDGWTAIDFGEYAAGIATDGLHTDHKAAWMPIAARVHCFLAQTYSLTGRVDDGLDAVREALIWAAKLQIPHLMAQTVSVAEAIVTAHGRTDTARHVLARLDEVVSMPLPDHDSMVMVLVARAGVLRLLDRLDEAAAVCTRALGLLKAHQAVLSPFLVMKAHNTASMISRDRGDMLGSLKHAMASVALQRGLGASAKVPAMVCVVNLRSACDAAIDVGRLDLAQELIAETGELLAEHRLDDDILTRADHLAVRGRLALALGNLDQARADLETAISIQQQAMPEGFRPRLPAPLINLANVLSAQGDIDAAIARARQALAIDEDIYGRDHPETRKDRAFLATMVESTENQPGATSILTLLGAGTLGGAASFPDDGRIMIDVAQVLRNIEYGLRQLDADPDLEWAMTDFVSELEAQALFYTLSLGHLVITSTLEIVTELLTTRLKAARRTLLLPEAFDVNAETGHELHYTRDSHDLAVTLLNATLSDEEAVETDSPLLDGHDDPELLFLTWFVIMVIYSYLNANLSRLV</sequence>
<reference evidence="3 4" key="1">
    <citation type="submission" date="2024-06" db="EMBL/GenBank/DDBJ databases">
        <title>The Natural Products Discovery Center: Release of the First 8490 Sequenced Strains for Exploring Actinobacteria Biosynthetic Diversity.</title>
        <authorList>
            <person name="Kalkreuter E."/>
            <person name="Kautsar S.A."/>
            <person name="Yang D."/>
            <person name="Bader C.D."/>
            <person name="Teijaro C.N."/>
            <person name="Fluegel L."/>
            <person name="Davis C.M."/>
            <person name="Simpson J.R."/>
            <person name="Lauterbach L."/>
            <person name="Steele A.D."/>
            <person name="Gui C."/>
            <person name="Meng S."/>
            <person name="Li G."/>
            <person name="Viehrig K."/>
            <person name="Ye F."/>
            <person name="Su P."/>
            <person name="Kiefer A.F."/>
            <person name="Nichols A."/>
            <person name="Cepeda A.J."/>
            <person name="Yan W."/>
            <person name="Fan B."/>
            <person name="Jiang Y."/>
            <person name="Adhikari A."/>
            <person name="Zheng C.-J."/>
            <person name="Schuster L."/>
            <person name="Cowan T.M."/>
            <person name="Smanski M.J."/>
            <person name="Chevrette M.G."/>
            <person name="De Carvalho L.P.S."/>
            <person name="Shen B."/>
        </authorList>
    </citation>
    <scope>NUCLEOTIDE SEQUENCE [LARGE SCALE GENOMIC DNA]</scope>
    <source>
        <strain evidence="3 4">NPDC050403</strain>
    </source>
</reference>
<proteinExistence type="predicted"/>
<name>A0ABV3FSI6_9NOCA</name>
<dbReference type="InterPro" id="IPR019734">
    <property type="entry name" value="TPR_rpt"/>
</dbReference>
<protein>
    <submittedName>
        <fullName evidence="3">Tetratricopeptide repeat protein</fullName>
    </submittedName>
</protein>
<feature type="region of interest" description="Disordered" evidence="1">
    <location>
        <begin position="553"/>
        <end position="580"/>
    </location>
</feature>
<accession>A0ABV3FSI6</accession>
<feature type="compositionally biased region" description="Basic residues" evidence="1">
    <location>
        <begin position="554"/>
        <end position="563"/>
    </location>
</feature>
<dbReference type="Gene3D" id="3.40.50.300">
    <property type="entry name" value="P-loop containing nucleotide triphosphate hydrolases"/>
    <property type="match status" value="1"/>
</dbReference>
<dbReference type="Pfam" id="PF13424">
    <property type="entry name" value="TPR_12"/>
    <property type="match status" value="1"/>
</dbReference>
<feature type="transmembrane region" description="Helical" evidence="2">
    <location>
        <begin position="1204"/>
        <end position="1221"/>
    </location>
</feature>
<keyword evidence="2" id="KW-0472">Membrane</keyword>
<dbReference type="EMBL" id="JBFAKC010000005">
    <property type="protein sequence ID" value="MEV0708372.1"/>
    <property type="molecule type" value="Genomic_DNA"/>
</dbReference>
<keyword evidence="2" id="KW-0812">Transmembrane</keyword>
<dbReference type="Proteomes" id="UP001551695">
    <property type="component" value="Unassembled WGS sequence"/>
</dbReference>
<dbReference type="SUPFAM" id="SSF48452">
    <property type="entry name" value="TPR-like"/>
    <property type="match status" value="1"/>
</dbReference>